<sequence length="205" mass="22946">MPTSLKRSVKFNPNVTGVGTISIYDYTTSEIAATWYDEEEMDSITRRCVRIIKRMETNDLKEGNAKYCTRGLEGHTMIASSNKRRNRSSAVSAVLDEQARQWDESKEQTDAQAIADVYARTTSSCQMWAQVMGNRDQVAAAAFLYKDDDDEESKEVVTVSATTSSNSKSRIELSLASTEQITLREVRRVVIPLVPSTRSATAWLV</sequence>
<proteinExistence type="predicted"/>
<dbReference type="Proteomes" id="UP001295423">
    <property type="component" value="Unassembled WGS sequence"/>
</dbReference>
<dbReference type="EMBL" id="CAKOGP040001814">
    <property type="protein sequence ID" value="CAJ1953017.1"/>
    <property type="molecule type" value="Genomic_DNA"/>
</dbReference>
<gene>
    <name evidence="1" type="ORF">CYCCA115_LOCUS13831</name>
</gene>
<name>A0AAD2FTT7_9STRA</name>
<dbReference type="AlphaFoldDB" id="A0AAD2FTT7"/>
<accession>A0AAD2FTT7</accession>
<evidence type="ECO:0000313" key="1">
    <source>
        <dbReference type="EMBL" id="CAJ1953017.1"/>
    </source>
</evidence>
<organism evidence="1 2">
    <name type="scientific">Cylindrotheca closterium</name>
    <dbReference type="NCBI Taxonomy" id="2856"/>
    <lineage>
        <taxon>Eukaryota</taxon>
        <taxon>Sar</taxon>
        <taxon>Stramenopiles</taxon>
        <taxon>Ochrophyta</taxon>
        <taxon>Bacillariophyta</taxon>
        <taxon>Bacillariophyceae</taxon>
        <taxon>Bacillariophycidae</taxon>
        <taxon>Bacillariales</taxon>
        <taxon>Bacillariaceae</taxon>
        <taxon>Cylindrotheca</taxon>
    </lineage>
</organism>
<keyword evidence="2" id="KW-1185">Reference proteome</keyword>
<evidence type="ECO:0000313" key="2">
    <source>
        <dbReference type="Proteomes" id="UP001295423"/>
    </source>
</evidence>
<reference evidence="1" key="1">
    <citation type="submission" date="2023-08" db="EMBL/GenBank/DDBJ databases">
        <authorList>
            <person name="Audoor S."/>
            <person name="Bilcke G."/>
        </authorList>
    </citation>
    <scope>NUCLEOTIDE SEQUENCE</scope>
</reference>
<comment type="caution">
    <text evidence="1">The sequence shown here is derived from an EMBL/GenBank/DDBJ whole genome shotgun (WGS) entry which is preliminary data.</text>
</comment>
<protein>
    <submittedName>
        <fullName evidence="1">Uncharacterized protein</fullName>
    </submittedName>
</protein>